<dbReference type="EMBL" id="JADEYC010000014">
    <property type="protein sequence ID" value="MBE9374643.1"/>
    <property type="molecule type" value="Genomic_DNA"/>
</dbReference>
<organism evidence="4 5">
    <name type="scientific">Saccharopolyspora montiporae</name>
    <dbReference type="NCBI Taxonomy" id="2781240"/>
    <lineage>
        <taxon>Bacteria</taxon>
        <taxon>Bacillati</taxon>
        <taxon>Actinomycetota</taxon>
        <taxon>Actinomycetes</taxon>
        <taxon>Pseudonocardiales</taxon>
        <taxon>Pseudonocardiaceae</taxon>
        <taxon>Saccharopolyspora</taxon>
    </lineage>
</organism>
<name>A0A929BBJ4_9PSEU</name>
<sequence>MDDAERIRDAWGGAELRGLWDAAREALRTSAPTFRLQLPDEATRQAVGELYGRPMWGAGTRISVSKLDEALRASRVGVGLREALEALHGTPVDATETGTADTASPSAPDPARTALAAHDLLDEPWAEPWLRWIPQYGRIAAGELPALADRTARVLAAMSLRGPATSWTPRAELAARAGDPRGLDAGTALSRLALKAAALAHEVEPSGSAAAQDALWERSGVLPDAVSATALCWALPLTGTDPWSASVTARTRLGLPAHLTAADLRTAPQRLVEPGTPVAVVEHDRLLEAAAEAGTATAVLGLGGRPGPVARLLLTRLRADGAMLHVNADFDWPGVALTGLLHAEFGAQPWRMGADDYRSAVDAAAESRTDLPNLVGESRATPWDPHLAELMATSARAVRQEQLLDVLLADLAAGPGR</sequence>
<dbReference type="InterPro" id="IPR024465">
    <property type="entry name" value="DUF2399"/>
</dbReference>
<accession>A0A929BBJ4</accession>
<proteinExistence type="predicted"/>
<dbReference type="Pfam" id="PF11796">
    <property type="entry name" value="DUF3323"/>
    <property type="match status" value="1"/>
</dbReference>
<feature type="compositionally biased region" description="Low complexity" evidence="1">
    <location>
        <begin position="99"/>
        <end position="110"/>
    </location>
</feature>
<gene>
    <name evidence="4" type="ORF">IQ251_09305</name>
</gene>
<protein>
    <submittedName>
        <fullName evidence="4">DUF2399 domain-containing protein</fullName>
    </submittedName>
</protein>
<feature type="region of interest" description="Disordered" evidence="1">
    <location>
        <begin position="89"/>
        <end position="110"/>
    </location>
</feature>
<keyword evidence="5" id="KW-1185">Reference proteome</keyword>
<dbReference type="Proteomes" id="UP000598360">
    <property type="component" value="Unassembled WGS sequence"/>
</dbReference>
<reference evidence="4" key="1">
    <citation type="submission" date="2020-10" db="EMBL/GenBank/DDBJ databases">
        <title>Diversity and distribution of actinomycetes associated with coral in the coast of Hainan.</title>
        <authorList>
            <person name="Li F."/>
        </authorList>
    </citation>
    <scope>NUCLEOTIDE SEQUENCE</scope>
    <source>
        <strain evidence="4">HNM0983</strain>
    </source>
</reference>
<evidence type="ECO:0000259" key="3">
    <source>
        <dbReference type="Pfam" id="PF11796"/>
    </source>
</evidence>
<feature type="domain" description="Conserved hypothetical protein CHP02679 N terminus" evidence="3">
    <location>
        <begin position="33"/>
        <end position="236"/>
    </location>
</feature>
<dbReference type="RefSeq" id="WP_193928076.1">
    <property type="nucleotide sequence ID" value="NZ_JADEYC010000014.1"/>
</dbReference>
<evidence type="ECO:0000259" key="2">
    <source>
        <dbReference type="Pfam" id="PF09664"/>
    </source>
</evidence>
<dbReference type="InterPro" id="IPR024466">
    <property type="entry name" value="CHP02679_N"/>
</dbReference>
<evidence type="ECO:0000313" key="5">
    <source>
        <dbReference type="Proteomes" id="UP000598360"/>
    </source>
</evidence>
<dbReference type="AlphaFoldDB" id="A0A929BBJ4"/>
<evidence type="ECO:0000313" key="4">
    <source>
        <dbReference type="EMBL" id="MBE9374643.1"/>
    </source>
</evidence>
<feature type="domain" description="DUF2399" evidence="2">
    <location>
        <begin position="258"/>
        <end position="411"/>
    </location>
</feature>
<evidence type="ECO:0000256" key="1">
    <source>
        <dbReference type="SAM" id="MobiDB-lite"/>
    </source>
</evidence>
<dbReference type="Pfam" id="PF09664">
    <property type="entry name" value="DUF2399"/>
    <property type="match status" value="1"/>
</dbReference>
<comment type="caution">
    <text evidence="4">The sequence shown here is derived from an EMBL/GenBank/DDBJ whole genome shotgun (WGS) entry which is preliminary data.</text>
</comment>